<feature type="compositionally biased region" description="Basic and acidic residues" evidence="1">
    <location>
        <begin position="553"/>
        <end position="569"/>
    </location>
</feature>
<feature type="region of interest" description="Disordered" evidence="1">
    <location>
        <begin position="424"/>
        <end position="476"/>
    </location>
</feature>
<dbReference type="EMBL" id="HE580270">
    <property type="protein sequence ID" value="CCD24371.1"/>
    <property type="molecule type" value="Genomic_DNA"/>
</dbReference>
<reference evidence="3 4" key="1">
    <citation type="journal article" date="2011" name="Proc. Natl. Acad. Sci. U.S.A.">
        <title>Evolutionary erosion of yeast sex chromosomes by mating-type switching accidents.</title>
        <authorList>
            <person name="Gordon J.L."/>
            <person name="Armisen D."/>
            <person name="Proux-Wera E."/>
            <person name="Oheigeartaigh S.S."/>
            <person name="Byrne K.P."/>
            <person name="Wolfe K.H."/>
        </authorList>
    </citation>
    <scope>NUCLEOTIDE SEQUENCE [LARGE SCALE GENOMIC DNA]</scope>
    <source>
        <strain evidence="4">ATCC 10597 / BCRC 20456 / CBS 421 / NBRC 0211 / NRRL Y-12639</strain>
    </source>
</reference>
<feature type="region of interest" description="Disordered" evidence="1">
    <location>
        <begin position="765"/>
        <end position="791"/>
    </location>
</feature>
<evidence type="ECO:0000313" key="3">
    <source>
        <dbReference type="EMBL" id="CCD24371.1"/>
    </source>
</evidence>
<dbReference type="OrthoDB" id="4070233at2759"/>
<feature type="compositionally biased region" description="Basic and acidic residues" evidence="1">
    <location>
        <begin position="311"/>
        <end position="322"/>
    </location>
</feature>
<feature type="compositionally biased region" description="Low complexity" evidence="1">
    <location>
        <begin position="582"/>
        <end position="624"/>
    </location>
</feature>
<sequence>MSKTIKLDIPSDSPLYSIDSRLQTFRETTTIDKKKFKWRYTVIPFENMSQLGFFYHPFKDPKTNQIHRDAVCCIYCHHLTSNFQKCRTKSIIQTFTKVLKKHLDSSPNCSILQMKLSALEDELSLTNNQNNSISSIPLSNLYSKIFENPDTINAAWSTFKGDPWFFQPSNNWNEISIKEAGLVKYDPSFTKFNNLLKDKQNKKNFKHSCYCWYCNTLIIPDETNNNLSPKEHHIQKIEKNSKKCYFLERMINTKNININNSKNNIKSKESSTFDYTNNIPNSTSLQSIDQNFSPASNPNKTTDPSRNVTDNNKDNNNRKDNDVISSSPIRKKRKLQKLSPQMISENETSLNNNSSSSLSMSLSQKKKNTDKDLVVNFHGHVNRKRNTTDKKASSQSKQRINPIIDDSTNDEFSFSNQGHSTFDIPIPTSSVHLSKETPSTTKQSPTPLSAENRTKATEIEHVDNNNNSKNIENDNVTDDMDDLSKLKAIPLIKFTANKTSRRKQVGIAPRDEDNIIKATGNQRAQSSKDKVDTSSTPRPSIGKMNSPAPSLSKETEYIEPFQKDKDQEKGSVSTIKTRKRSTSVSSTSGSSSYSPSSEFESGSESEPNSDRSSSSNLGSNQDSLESIPSIPLEIEDVKEQPINALELDESKKSKQEPLRAEETVKLVNNNDRIEQVPENNELANNSIRLSNVNDLEMESTPLTTRALIQHDKAMAASPSNPFILFVFNVFLILIKYIIYSNSKSEKKDPLPALLELYPDDNGIIEQSPSLRANKKEEGTPPMESTSVPDFVKAGSNMRTGGVLGISNRTSIILPQHESNFNVNSNSSSKFNLIGLNQHSSNISTMHILQERSLSHSYSIQTPLKQSSVPVVENESQHAATNPDSSVQVDFEMPEVPSSQPRISPSPLEERFKIEEEYKNNDFLQELNKIDENTLIVKKYFHKLLKYINNNDATLHHDRDGDLTFFINQMPNTELDMTFEEWIKSKKIIYSRNFKRR</sequence>
<protein>
    <submittedName>
        <fullName evidence="3">Uncharacterized protein</fullName>
    </submittedName>
</protein>
<dbReference type="KEGG" id="ndi:NDAI_0D00570"/>
<feature type="compositionally biased region" description="Polar residues" evidence="1">
    <location>
        <begin position="338"/>
        <end position="348"/>
    </location>
</feature>
<evidence type="ECO:0000256" key="2">
    <source>
        <dbReference type="SAM" id="Phobius"/>
    </source>
</evidence>
<feature type="compositionally biased region" description="Low complexity" evidence="1">
    <location>
        <begin position="464"/>
        <end position="474"/>
    </location>
</feature>
<gene>
    <name evidence="3" type="primary">NDAI0D00570</name>
    <name evidence="3" type="ordered locus">NDAI_0D00570</name>
</gene>
<feature type="region of interest" description="Disordered" evidence="1">
    <location>
        <begin position="500"/>
        <end position="661"/>
    </location>
</feature>
<feature type="compositionally biased region" description="Polar residues" evidence="1">
    <location>
        <begin position="272"/>
        <end position="305"/>
    </location>
</feature>
<keyword evidence="4" id="KW-1185">Reference proteome</keyword>
<dbReference type="HOGENOM" id="CLU_341677_0_0_1"/>
<dbReference type="Gene3D" id="1.10.1170.10">
    <property type="entry name" value="Inhibitor Of Apoptosis Protein (2mihbC-IAP-1), Chain A"/>
    <property type="match status" value="1"/>
</dbReference>
<feature type="region of interest" description="Disordered" evidence="1">
    <location>
        <begin position="260"/>
        <end position="370"/>
    </location>
</feature>
<keyword evidence="2" id="KW-0812">Transmembrane</keyword>
<dbReference type="eggNOG" id="KOG1101">
    <property type="taxonomic scope" value="Eukaryota"/>
</dbReference>
<organism evidence="3 4">
    <name type="scientific">Naumovozyma dairenensis (strain ATCC 10597 / BCRC 20456 / CBS 421 / NBRC 0211 / NRRL Y-12639)</name>
    <name type="common">Saccharomyces dairenensis</name>
    <dbReference type="NCBI Taxonomy" id="1071378"/>
    <lineage>
        <taxon>Eukaryota</taxon>
        <taxon>Fungi</taxon>
        <taxon>Dikarya</taxon>
        <taxon>Ascomycota</taxon>
        <taxon>Saccharomycotina</taxon>
        <taxon>Saccharomycetes</taxon>
        <taxon>Saccharomycetales</taxon>
        <taxon>Saccharomycetaceae</taxon>
        <taxon>Naumovozyma</taxon>
    </lineage>
</organism>
<dbReference type="SUPFAM" id="SSF57924">
    <property type="entry name" value="Inhibitor of apoptosis (IAP) repeat"/>
    <property type="match status" value="1"/>
</dbReference>
<dbReference type="Proteomes" id="UP000000689">
    <property type="component" value="Chromosome 4"/>
</dbReference>
<keyword evidence="2" id="KW-1133">Transmembrane helix</keyword>
<evidence type="ECO:0000313" key="4">
    <source>
        <dbReference type="Proteomes" id="UP000000689"/>
    </source>
</evidence>
<keyword evidence="2" id="KW-0472">Membrane</keyword>
<feature type="compositionally biased region" description="Basic and acidic residues" evidence="1">
    <location>
        <begin position="648"/>
        <end position="661"/>
    </location>
</feature>
<feature type="compositionally biased region" description="Polar residues" evidence="1">
    <location>
        <begin position="427"/>
        <end position="451"/>
    </location>
</feature>
<dbReference type="PROSITE" id="PS50143">
    <property type="entry name" value="BIR_REPEAT_2"/>
    <property type="match status" value="1"/>
</dbReference>
<dbReference type="RefSeq" id="XP_003669614.1">
    <property type="nucleotide sequence ID" value="XM_003669566.1"/>
</dbReference>
<proteinExistence type="predicted"/>
<feature type="transmembrane region" description="Helical" evidence="2">
    <location>
        <begin position="722"/>
        <end position="739"/>
    </location>
</feature>
<feature type="compositionally biased region" description="Low complexity" evidence="1">
    <location>
        <begin position="349"/>
        <end position="363"/>
    </location>
</feature>
<dbReference type="AlphaFoldDB" id="G0W9B0"/>
<name>G0W9B0_NAUDC</name>
<dbReference type="GeneID" id="11494925"/>
<evidence type="ECO:0000256" key="1">
    <source>
        <dbReference type="SAM" id="MobiDB-lite"/>
    </source>
</evidence>
<accession>G0W9B0</accession>
<dbReference type="InterPro" id="IPR001370">
    <property type="entry name" value="BIR_rpt"/>
</dbReference>
<feature type="compositionally biased region" description="Basic and acidic residues" evidence="1">
    <location>
        <begin position="452"/>
        <end position="463"/>
    </location>
</feature>